<dbReference type="AlphaFoldDB" id="C3J7Q8"/>
<sequence>MGRLSQGPIPLSQIAVTKVQILFDSAIVSAIFPQKNP</sequence>
<dbReference type="EMBL" id="ACNN01000005">
    <property type="protein sequence ID" value="EEN83645.1"/>
    <property type="molecule type" value="Genomic_DNA"/>
</dbReference>
<keyword evidence="2" id="KW-1185">Reference proteome</keyword>
<reference evidence="1 2" key="1">
    <citation type="submission" date="2009-04" db="EMBL/GenBank/DDBJ databases">
        <authorList>
            <person name="Sebastian Y."/>
            <person name="Madupu R."/>
            <person name="Durkin A.S."/>
            <person name="Torralba M."/>
            <person name="Methe B."/>
            <person name="Sutton G.G."/>
            <person name="Strausberg R.L."/>
            <person name="Nelson K.E."/>
        </authorList>
    </citation>
    <scope>NUCLEOTIDE SEQUENCE [LARGE SCALE GENOMIC DNA]</scope>
    <source>
        <strain evidence="2">ATCC 35406 / BCRC 14492 / JCM 8526 / NCTC 13058 / HG 370</strain>
    </source>
</reference>
<evidence type="ECO:0000313" key="1">
    <source>
        <dbReference type="EMBL" id="EEN83645.1"/>
    </source>
</evidence>
<name>C3J7Q8_POREA</name>
<comment type="caution">
    <text evidence="1">The sequence shown here is derived from an EMBL/GenBank/DDBJ whole genome shotgun (WGS) entry which is preliminary data.</text>
</comment>
<evidence type="ECO:0000313" key="2">
    <source>
        <dbReference type="Proteomes" id="UP000004295"/>
    </source>
</evidence>
<accession>C3J7Q8</accession>
<gene>
    <name evidence="1" type="ORF">POREN0001_1147</name>
</gene>
<dbReference type="Proteomes" id="UP000004295">
    <property type="component" value="Unassembled WGS sequence"/>
</dbReference>
<protein>
    <submittedName>
        <fullName evidence="1">Uncharacterized protein</fullName>
    </submittedName>
</protein>
<organism evidence="1 2">
    <name type="scientific">Porphyromonas endodontalis (strain ATCC 35406 / DSM 24491 / JCM 8526 / CCUG 16442 / BCRC 14492 / NCTC 13058 / HG 370)</name>
    <name type="common">Bacteroides endodontalis</name>
    <dbReference type="NCBI Taxonomy" id="553175"/>
    <lineage>
        <taxon>Bacteria</taxon>
        <taxon>Pseudomonadati</taxon>
        <taxon>Bacteroidota</taxon>
        <taxon>Bacteroidia</taxon>
        <taxon>Bacteroidales</taxon>
        <taxon>Porphyromonadaceae</taxon>
        <taxon>Porphyromonas</taxon>
    </lineage>
</organism>
<proteinExistence type="predicted"/>